<evidence type="ECO:0000256" key="1">
    <source>
        <dbReference type="ARBA" id="ARBA00001424"/>
    </source>
</evidence>
<dbReference type="SMART" id="SM01011">
    <property type="entry name" value="AMP_N"/>
    <property type="match status" value="1"/>
</dbReference>
<keyword evidence="10" id="KW-0031">Aminopeptidase</keyword>
<organism evidence="10 11">
    <name type="scientific">Fusobacterium necrogenes</name>
    <dbReference type="NCBI Taxonomy" id="858"/>
    <lineage>
        <taxon>Bacteria</taxon>
        <taxon>Fusobacteriati</taxon>
        <taxon>Fusobacteriota</taxon>
        <taxon>Fusobacteriia</taxon>
        <taxon>Fusobacteriales</taxon>
        <taxon>Fusobacteriaceae</taxon>
        <taxon>Fusobacterium</taxon>
    </lineage>
</organism>
<comment type="catalytic activity">
    <reaction evidence="1">
        <text>Release of any N-terminal amino acid, including proline, that is linked to proline, even from a dipeptide or tripeptide.</text>
        <dbReference type="EC" id="3.4.11.9"/>
    </reaction>
</comment>
<dbReference type="InterPro" id="IPR007865">
    <property type="entry name" value="Aminopep_P_N"/>
</dbReference>
<dbReference type="InterPro" id="IPR029149">
    <property type="entry name" value="Creatin/AminoP/Spt16_N"/>
</dbReference>
<dbReference type="InterPro" id="IPR052433">
    <property type="entry name" value="X-Pro_dipept-like"/>
</dbReference>
<comment type="cofactor">
    <cofactor evidence="2">
        <name>Mn(2+)</name>
        <dbReference type="ChEBI" id="CHEBI:29035"/>
    </cofactor>
</comment>
<feature type="domain" description="Aminopeptidase P N-terminal" evidence="9">
    <location>
        <begin position="2"/>
        <end position="132"/>
    </location>
</feature>
<dbReference type="Gene3D" id="3.40.350.10">
    <property type="entry name" value="Creatinase/prolidase N-terminal domain"/>
    <property type="match status" value="1"/>
</dbReference>
<dbReference type="Pfam" id="PF00557">
    <property type="entry name" value="Peptidase_M24"/>
    <property type="match status" value="1"/>
</dbReference>
<evidence type="ECO:0000313" key="11">
    <source>
        <dbReference type="Proteomes" id="UP000255328"/>
    </source>
</evidence>
<dbReference type="GO" id="GO:0030145">
    <property type="term" value="F:manganese ion binding"/>
    <property type="evidence" value="ECO:0007669"/>
    <property type="project" value="InterPro"/>
</dbReference>
<proteinExistence type="inferred from homology"/>
<evidence type="ECO:0000256" key="6">
    <source>
        <dbReference type="ARBA" id="ARBA00022801"/>
    </source>
</evidence>
<dbReference type="InterPro" id="IPR000994">
    <property type="entry name" value="Pept_M24"/>
</dbReference>
<keyword evidence="7" id="KW-0464">Manganese</keyword>
<protein>
    <recommendedName>
        <fullName evidence="4">Xaa-Pro aminopeptidase</fullName>
        <ecNumber evidence="4">3.4.11.9</ecNumber>
    </recommendedName>
</protein>
<dbReference type="AlphaFoldDB" id="A0A377GXF7"/>
<dbReference type="Proteomes" id="UP000255328">
    <property type="component" value="Unassembled WGS sequence"/>
</dbReference>
<dbReference type="Gene3D" id="3.90.230.10">
    <property type="entry name" value="Creatinase/methionine aminopeptidase superfamily"/>
    <property type="match status" value="1"/>
</dbReference>
<dbReference type="SUPFAM" id="SSF55920">
    <property type="entry name" value="Creatinase/aminopeptidase"/>
    <property type="match status" value="1"/>
</dbReference>
<name>A0A377GXF7_9FUSO</name>
<keyword evidence="5 8" id="KW-0479">Metal-binding</keyword>
<dbReference type="InterPro" id="IPR036005">
    <property type="entry name" value="Creatinase/aminopeptidase-like"/>
</dbReference>
<evidence type="ECO:0000256" key="7">
    <source>
        <dbReference type="ARBA" id="ARBA00023211"/>
    </source>
</evidence>
<reference evidence="10 11" key="1">
    <citation type="submission" date="2018-06" db="EMBL/GenBank/DDBJ databases">
        <authorList>
            <consortium name="Pathogen Informatics"/>
            <person name="Doyle S."/>
        </authorList>
    </citation>
    <scope>NUCLEOTIDE SEQUENCE [LARGE SCALE GENOMIC DNA]</scope>
    <source>
        <strain evidence="10 11">NCTC10723</strain>
    </source>
</reference>
<evidence type="ECO:0000259" key="9">
    <source>
        <dbReference type="SMART" id="SM01011"/>
    </source>
</evidence>
<dbReference type="InterPro" id="IPR001131">
    <property type="entry name" value="Peptidase_M24B_aminopep-P_CS"/>
</dbReference>
<dbReference type="RefSeq" id="WP_115269480.1">
    <property type="nucleotide sequence ID" value="NZ_UGGU01000003.1"/>
</dbReference>
<evidence type="ECO:0000256" key="3">
    <source>
        <dbReference type="ARBA" id="ARBA00008766"/>
    </source>
</evidence>
<evidence type="ECO:0000256" key="4">
    <source>
        <dbReference type="ARBA" id="ARBA00012574"/>
    </source>
</evidence>
<dbReference type="SUPFAM" id="SSF53092">
    <property type="entry name" value="Creatinase/prolidase N-terminal domain"/>
    <property type="match status" value="1"/>
</dbReference>
<dbReference type="CDD" id="cd01087">
    <property type="entry name" value="Prolidase"/>
    <property type="match status" value="1"/>
</dbReference>
<dbReference type="EMBL" id="UGGU01000003">
    <property type="protein sequence ID" value="STO31294.1"/>
    <property type="molecule type" value="Genomic_DNA"/>
</dbReference>
<dbReference type="PANTHER" id="PTHR43226">
    <property type="entry name" value="XAA-PRO AMINOPEPTIDASE 3"/>
    <property type="match status" value="1"/>
</dbReference>
<dbReference type="OrthoDB" id="9806388at2"/>
<keyword evidence="11" id="KW-1185">Reference proteome</keyword>
<dbReference type="GO" id="GO:0070006">
    <property type="term" value="F:metalloaminopeptidase activity"/>
    <property type="evidence" value="ECO:0007669"/>
    <property type="project" value="InterPro"/>
</dbReference>
<gene>
    <name evidence="10" type="primary">pepP</name>
    <name evidence="10" type="ORF">NCTC10723_00740</name>
</gene>
<evidence type="ECO:0000256" key="5">
    <source>
        <dbReference type="ARBA" id="ARBA00022723"/>
    </source>
</evidence>
<evidence type="ECO:0000313" key="10">
    <source>
        <dbReference type="EMBL" id="STO31294.1"/>
    </source>
</evidence>
<evidence type="ECO:0000256" key="2">
    <source>
        <dbReference type="ARBA" id="ARBA00001936"/>
    </source>
</evidence>
<dbReference type="PROSITE" id="PS00491">
    <property type="entry name" value="PROLINE_PEPTIDASE"/>
    <property type="match status" value="1"/>
</dbReference>
<dbReference type="Pfam" id="PF05195">
    <property type="entry name" value="AMP_N"/>
    <property type="match status" value="1"/>
</dbReference>
<dbReference type="PANTHER" id="PTHR43226:SF4">
    <property type="entry name" value="XAA-PRO AMINOPEPTIDASE 3"/>
    <property type="match status" value="1"/>
</dbReference>
<accession>A0A377GXF7</accession>
<dbReference type="GO" id="GO:0005829">
    <property type="term" value="C:cytosol"/>
    <property type="evidence" value="ECO:0007669"/>
    <property type="project" value="TreeGrafter"/>
</dbReference>
<comment type="similarity">
    <text evidence="3 8">Belongs to the peptidase M24B family.</text>
</comment>
<sequence length="462" mass="53971">MFEKKIYIERREKLKKIVKKGVIILPGNQESPRNYKDNCYNFEQDSTFLYYFGMDIPHLIGVIDVDNNKEYIFGTDFTLDDIVWMGEQKLLKDLSKDVGVENFIELSEFKIYSAKLKDEKRELLFLPQYRAETILELSEAFKLNPFEFNNYISEKLIKAVVEQRNIKSELEIKEIEKAVNITREMHLEAMRIAKPGMKEYEVVAALEAVASKYNATTSFHTIFTKNGQTLHNHYHGNTLQDGDIVVLDAGARTQMGYCGDMTTSFPISKKFSDRQRDIYTLLIEMFEKAESLIRPGITYKEVHLEVCKVLARGMKDRNLMKGDVEKAVKEGAHAIFFPHGLGHMLGLDVHDMESLGENNVGYEEFERDMQFGLKSLRLARELKPGYVFTVEPGIYFIPELIRRWKEEKKFTEYLNYEEIEKYLDFGGMRYEGDFLITEEGARRLGDKMPKTYLEIEELRKFF</sequence>
<keyword evidence="6 10" id="KW-0378">Hydrolase</keyword>
<dbReference type="EC" id="3.4.11.9" evidence="4"/>
<dbReference type="GO" id="GO:0006508">
    <property type="term" value="P:proteolysis"/>
    <property type="evidence" value="ECO:0007669"/>
    <property type="project" value="TreeGrafter"/>
</dbReference>
<keyword evidence="10" id="KW-0645">Protease</keyword>
<evidence type="ECO:0000256" key="8">
    <source>
        <dbReference type="RuleBase" id="RU000590"/>
    </source>
</evidence>